<evidence type="ECO:0000256" key="1">
    <source>
        <dbReference type="SAM" id="Coils"/>
    </source>
</evidence>
<keyword evidence="4" id="KW-1185">Reference proteome</keyword>
<accession>A0A0N8GKV8</accession>
<organism evidence="3 4">
    <name type="scientific">Bellilinea caldifistulae</name>
    <dbReference type="NCBI Taxonomy" id="360411"/>
    <lineage>
        <taxon>Bacteria</taxon>
        <taxon>Bacillati</taxon>
        <taxon>Chloroflexota</taxon>
        <taxon>Anaerolineae</taxon>
        <taxon>Anaerolineales</taxon>
        <taxon>Anaerolineaceae</taxon>
        <taxon>Bellilinea</taxon>
    </lineage>
</organism>
<feature type="domain" description="CT398-like coiled coil hairpin" evidence="2">
    <location>
        <begin position="10"/>
        <end position="186"/>
    </location>
</feature>
<dbReference type="InterPro" id="IPR056003">
    <property type="entry name" value="CT398_CC_hairpin"/>
</dbReference>
<keyword evidence="1" id="KW-0175">Coiled coil</keyword>
<reference evidence="3 4" key="1">
    <citation type="submission" date="2015-07" db="EMBL/GenBank/DDBJ databases">
        <title>Draft genome of Bellilinea caldifistulae DSM 17877.</title>
        <authorList>
            <person name="Hemp J."/>
            <person name="Ward L.M."/>
            <person name="Pace L.A."/>
            <person name="Fischer W.W."/>
        </authorList>
    </citation>
    <scope>NUCLEOTIDE SEQUENCE [LARGE SCALE GENOMIC DNA]</scope>
    <source>
        <strain evidence="3 4">GOMI-1</strain>
    </source>
</reference>
<comment type="caution">
    <text evidence="3">The sequence shown here is derived from an EMBL/GenBank/DDBJ whole genome shotgun (WGS) entry which is preliminary data.</text>
</comment>
<name>A0A0N8GKV8_9CHLR</name>
<dbReference type="EMBL" id="LGHJ01000029">
    <property type="protein sequence ID" value="KPL70778.1"/>
    <property type="molecule type" value="Genomic_DNA"/>
</dbReference>
<dbReference type="Proteomes" id="UP000050514">
    <property type="component" value="Unassembled WGS sequence"/>
</dbReference>
<dbReference type="OrthoDB" id="166542at2"/>
<feature type="coiled-coil region" evidence="1">
    <location>
        <begin position="10"/>
        <end position="138"/>
    </location>
</feature>
<dbReference type="STRING" id="360411.AC812_16675"/>
<proteinExistence type="predicted"/>
<sequence length="233" mass="26529">MSQSFHLFQLQKVDTRLDQIQQRINSILQEIENDARLKTAQEQHRRALEKFNQIQRELKKIEHEVEIRRLKLEQSEANLYSGRIKVPKELQDLQNEVASLKRSITTLEDQQIEIMIQLEEAKNEFDQLQQALLQVEAEVAQSHAGLIGEKTRLENDQQRLLTEKQVILSQISPATLAEYEKLREKKQGIAVASVEDSSCSACGAGLTPAQCQAARSPSTIFYCPSCGRIIYAG</sequence>
<dbReference type="Pfam" id="PF24481">
    <property type="entry name" value="CT398_CC"/>
    <property type="match status" value="1"/>
</dbReference>
<evidence type="ECO:0000313" key="4">
    <source>
        <dbReference type="Proteomes" id="UP000050514"/>
    </source>
</evidence>
<dbReference type="RefSeq" id="WP_061916851.1">
    <property type="nucleotide sequence ID" value="NZ_DF967971.1"/>
</dbReference>
<protein>
    <recommendedName>
        <fullName evidence="2">CT398-like coiled coil hairpin domain-containing protein</fullName>
    </recommendedName>
</protein>
<gene>
    <name evidence="3" type="ORF">AC812_16675</name>
</gene>
<evidence type="ECO:0000313" key="3">
    <source>
        <dbReference type="EMBL" id="KPL70778.1"/>
    </source>
</evidence>
<evidence type="ECO:0000259" key="2">
    <source>
        <dbReference type="Pfam" id="PF24481"/>
    </source>
</evidence>
<dbReference type="AlphaFoldDB" id="A0A0N8GKV8"/>
<dbReference type="Gene3D" id="1.10.287.1490">
    <property type="match status" value="1"/>
</dbReference>